<sequence length="349" mass="40026">MSNLRGIVFIVGASRSGTTMLNRILGQHPSVAVMKELHYFGDLFKFGKNQGVINDSELIKITAKIFARYRRGLWDDFVQNTDIESAGTLLVNAHKTIEGTELFHRFIEYVADETGSYLVAEQTPRNIYYAADILDAYPNARIVHIIRDPRAVIASQKKRWTRRKTLNAKNIPIREMIREKISYHPYTMILLWKKAFVKGQDIQGSDRYLRIKFEELVEYPIQVVRQLCDFLEIPFDKKMLAIQQVDSSLRVADNTSVGIQKSAVDAWKKVLSSGETFLIEKELSLEIKQLGYKKQSLPLSSSRVFFSLLLIFLSFPTHLLASLVINPHRFFIQLTAVLIPGFKKSVRPT</sequence>
<dbReference type="GO" id="GO:0006790">
    <property type="term" value="P:sulfur compound metabolic process"/>
    <property type="evidence" value="ECO:0007669"/>
    <property type="project" value="TreeGrafter"/>
</dbReference>
<proteinExistence type="predicted"/>
<dbReference type="AlphaFoldDB" id="A0AAU8LRU7"/>
<keyword evidence="2" id="KW-0808">Transferase</keyword>
<protein>
    <submittedName>
        <fullName evidence="2">Sulfotransferase</fullName>
        <ecNumber evidence="2">2.8.2.-</ecNumber>
    </submittedName>
</protein>
<reference evidence="2" key="2">
    <citation type="submission" date="2024-06" db="EMBL/GenBank/DDBJ databases">
        <authorList>
            <person name="Plum-Jensen L.E."/>
            <person name="Schramm A."/>
            <person name="Marshall I.P.G."/>
        </authorList>
    </citation>
    <scope>NUCLEOTIDE SEQUENCE</scope>
    <source>
        <strain evidence="2">Rat1</strain>
    </source>
</reference>
<dbReference type="KEGG" id="eaj:Q3M24_18345"/>
<dbReference type="PANTHER" id="PTHR10704:SF44">
    <property type="entry name" value="LD35051P-RELATED"/>
    <property type="match status" value="1"/>
</dbReference>
<dbReference type="Pfam" id="PF13469">
    <property type="entry name" value="Sulfotransfer_3"/>
    <property type="match status" value="1"/>
</dbReference>
<evidence type="ECO:0000313" key="2">
    <source>
        <dbReference type="EMBL" id="XCN72242.1"/>
    </source>
</evidence>
<feature type="transmembrane region" description="Helical" evidence="1">
    <location>
        <begin position="304"/>
        <end position="325"/>
    </location>
</feature>
<gene>
    <name evidence="2" type="ORF">Q3M24_18345</name>
</gene>
<reference evidence="2" key="1">
    <citation type="journal article" date="2024" name="Syst. Appl. Microbiol.">
        <title>First single-strain enrichments of Electrothrix cable bacteria, description of E. aestuarii sp. nov. and E. rattekaaiensis sp. nov., and proposal of a cable bacteria taxonomy following the rules of the SeqCode.</title>
        <authorList>
            <person name="Plum-Jensen L.E."/>
            <person name="Schramm A."/>
            <person name="Marshall I.P.G."/>
        </authorList>
    </citation>
    <scope>NUCLEOTIDE SEQUENCE</scope>
    <source>
        <strain evidence="2">Rat1</strain>
    </source>
</reference>
<dbReference type="InterPro" id="IPR051135">
    <property type="entry name" value="Gal/GlcNAc/GalNAc_ST"/>
</dbReference>
<dbReference type="InterPro" id="IPR027417">
    <property type="entry name" value="P-loop_NTPase"/>
</dbReference>
<dbReference type="GO" id="GO:0001517">
    <property type="term" value="F:N-acetylglucosamine 6-O-sulfotransferase activity"/>
    <property type="evidence" value="ECO:0007669"/>
    <property type="project" value="TreeGrafter"/>
</dbReference>
<accession>A0AAU8LRU7</accession>
<dbReference type="Gene3D" id="3.40.50.300">
    <property type="entry name" value="P-loop containing nucleotide triphosphate hydrolases"/>
    <property type="match status" value="1"/>
</dbReference>
<keyword evidence="1" id="KW-1133">Transmembrane helix</keyword>
<keyword evidence="1" id="KW-0472">Membrane</keyword>
<evidence type="ECO:0000256" key="1">
    <source>
        <dbReference type="SAM" id="Phobius"/>
    </source>
</evidence>
<dbReference type="EMBL" id="CP159373">
    <property type="protein sequence ID" value="XCN72242.1"/>
    <property type="molecule type" value="Genomic_DNA"/>
</dbReference>
<organism evidence="2">
    <name type="scientific">Candidatus Electrothrix aestuarii</name>
    <dbReference type="NCBI Taxonomy" id="3062594"/>
    <lineage>
        <taxon>Bacteria</taxon>
        <taxon>Pseudomonadati</taxon>
        <taxon>Thermodesulfobacteriota</taxon>
        <taxon>Desulfobulbia</taxon>
        <taxon>Desulfobulbales</taxon>
        <taxon>Desulfobulbaceae</taxon>
        <taxon>Candidatus Electrothrix</taxon>
    </lineage>
</organism>
<dbReference type="GO" id="GO:0006044">
    <property type="term" value="P:N-acetylglucosamine metabolic process"/>
    <property type="evidence" value="ECO:0007669"/>
    <property type="project" value="TreeGrafter"/>
</dbReference>
<keyword evidence="1" id="KW-0812">Transmembrane</keyword>
<dbReference type="EC" id="2.8.2.-" evidence="2"/>
<name>A0AAU8LRU7_9BACT</name>
<dbReference type="SUPFAM" id="SSF52540">
    <property type="entry name" value="P-loop containing nucleoside triphosphate hydrolases"/>
    <property type="match status" value="1"/>
</dbReference>
<dbReference type="PANTHER" id="PTHR10704">
    <property type="entry name" value="CARBOHYDRATE SULFOTRANSFERASE"/>
    <property type="match status" value="1"/>
</dbReference>